<feature type="transmembrane region" description="Helical" evidence="5">
    <location>
        <begin position="367"/>
        <end position="386"/>
    </location>
</feature>
<feature type="transmembrane region" description="Helical" evidence="5">
    <location>
        <begin position="69"/>
        <end position="93"/>
    </location>
</feature>
<name>A0ABM1BGY3_LIMPO</name>
<feature type="transmembrane region" description="Helical" evidence="5">
    <location>
        <begin position="305"/>
        <end position="323"/>
    </location>
</feature>
<evidence type="ECO:0000259" key="6">
    <source>
        <dbReference type="Pfam" id="PF03151"/>
    </source>
</evidence>
<feature type="transmembrane region" description="Helical" evidence="5">
    <location>
        <begin position="154"/>
        <end position="172"/>
    </location>
</feature>
<evidence type="ECO:0000313" key="7">
    <source>
        <dbReference type="Proteomes" id="UP000694941"/>
    </source>
</evidence>
<feature type="domain" description="Sugar phosphate transporter" evidence="6">
    <location>
        <begin position="86"/>
        <end position="379"/>
    </location>
</feature>
<feature type="transmembrane region" description="Helical" evidence="5">
    <location>
        <begin position="178"/>
        <end position="198"/>
    </location>
</feature>
<feature type="transmembrane region" description="Helical" evidence="5">
    <location>
        <begin position="274"/>
        <end position="293"/>
    </location>
</feature>
<dbReference type="Proteomes" id="UP000694941">
    <property type="component" value="Unplaced"/>
</dbReference>
<feature type="transmembrane region" description="Helical" evidence="5">
    <location>
        <begin position="330"/>
        <end position="355"/>
    </location>
</feature>
<dbReference type="CDD" id="cd21092">
    <property type="entry name" value="TPT_S35C2"/>
    <property type="match status" value="1"/>
</dbReference>
<dbReference type="InterPro" id="IPR050186">
    <property type="entry name" value="TPT_transporter"/>
</dbReference>
<dbReference type="GeneID" id="106466094"/>
<feature type="transmembrane region" description="Helical" evidence="5">
    <location>
        <begin position="205"/>
        <end position="224"/>
    </location>
</feature>
<keyword evidence="4 5" id="KW-0472">Membrane</keyword>
<keyword evidence="2 5" id="KW-0812">Transmembrane</keyword>
<evidence type="ECO:0000256" key="3">
    <source>
        <dbReference type="ARBA" id="ARBA00022989"/>
    </source>
</evidence>
<protein>
    <submittedName>
        <fullName evidence="8">Solute carrier family 35 member C2-like isoform X1</fullName>
    </submittedName>
</protein>
<keyword evidence="7" id="KW-1185">Reference proteome</keyword>
<feature type="transmembrane region" description="Helical" evidence="5">
    <location>
        <begin position="113"/>
        <end position="134"/>
    </location>
</feature>
<gene>
    <name evidence="8" type="primary">LOC106466094</name>
</gene>
<evidence type="ECO:0000256" key="2">
    <source>
        <dbReference type="ARBA" id="ARBA00022692"/>
    </source>
</evidence>
<dbReference type="Pfam" id="PF03151">
    <property type="entry name" value="TPT"/>
    <property type="match status" value="1"/>
</dbReference>
<evidence type="ECO:0000256" key="5">
    <source>
        <dbReference type="SAM" id="Phobius"/>
    </source>
</evidence>
<proteinExistence type="predicted"/>
<evidence type="ECO:0000256" key="1">
    <source>
        <dbReference type="ARBA" id="ARBA00004141"/>
    </source>
</evidence>
<evidence type="ECO:0000256" key="4">
    <source>
        <dbReference type="ARBA" id="ARBA00023136"/>
    </source>
</evidence>
<organism evidence="7 8">
    <name type="scientific">Limulus polyphemus</name>
    <name type="common">Atlantic horseshoe crab</name>
    <dbReference type="NCBI Taxonomy" id="6850"/>
    <lineage>
        <taxon>Eukaryota</taxon>
        <taxon>Metazoa</taxon>
        <taxon>Ecdysozoa</taxon>
        <taxon>Arthropoda</taxon>
        <taxon>Chelicerata</taxon>
        <taxon>Merostomata</taxon>
        <taxon>Xiphosura</taxon>
        <taxon>Limulidae</taxon>
        <taxon>Limulus</taxon>
    </lineage>
</organism>
<keyword evidence="3 5" id="KW-1133">Transmembrane helix</keyword>
<comment type="subcellular location">
    <subcellularLocation>
        <location evidence="1">Membrane</location>
        <topology evidence="1">Multi-pass membrane protein</topology>
    </subcellularLocation>
</comment>
<dbReference type="PANTHER" id="PTHR11132">
    <property type="entry name" value="SOLUTE CARRIER FAMILY 35"/>
    <property type="match status" value="1"/>
</dbReference>
<dbReference type="RefSeq" id="XP_013781790.2">
    <property type="nucleotide sequence ID" value="XM_013926336.2"/>
</dbReference>
<sequence length="419" mass="47385">MHDLGQRRRKCYDVTDSLPFNYIEIMANSRLKVQKCGISNCSVQHICSSCSSTCENTIFRIARILYTHMALLCSVNFFVVTVRTVGLVVLYYAFSIGITFYQKWFIKNFHFPLTVVICHLVVKFILSAVVRAVWEIWSGQQRVILKWNVYIKQLAIAGIASALDIGFSNWSFEFITVSLYTMTKSTCIIFILGFSILFGLEKKRLSLVGVVFLISVGLFMFTYHSTEFNLQGFLLVLSASFLAGMRWTVAQLIMQRKDLGLSNPMDMIYHIQPWMILGLLPLAVAFEGLPIATSEKVFRFRDTDVLLSTCVRILIGATIAFLMEVSEYLLLTYTSSLTLSIAGILKEVCTLYLAVSYNGDKMTTLNILGLGVCLLGISMHVIIKALHSREAGTNKENDIKKWLLSNESKETEDAVFEFH</sequence>
<reference evidence="8" key="1">
    <citation type="submission" date="2025-08" db="UniProtKB">
        <authorList>
            <consortium name="RefSeq"/>
        </authorList>
    </citation>
    <scope>IDENTIFICATION</scope>
    <source>
        <tissue evidence="8">Muscle</tissue>
    </source>
</reference>
<accession>A0ABM1BGY3</accession>
<dbReference type="InterPro" id="IPR004853">
    <property type="entry name" value="Sugar_P_trans_dom"/>
</dbReference>
<evidence type="ECO:0000313" key="8">
    <source>
        <dbReference type="RefSeq" id="XP_013781790.2"/>
    </source>
</evidence>